<keyword evidence="10" id="KW-1185">Reference proteome</keyword>
<dbReference type="Pfam" id="PF00096">
    <property type="entry name" value="zf-C2H2"/>
    <property type="match status" value="1"/>
</dbReference>
<dbReference type="SMART" id="SM00355">
    <property type="entry name" value="ZnF_C2H2"/>
    <property type="match status" value="2"/>
</dbReference>
<gene>
    <name evidence="9" type="ORF">TNCV_2148381</name>
</gene>
<dbReference type="FunFam" id="3.30.160.60:FF:000358">
    <property type="entry name" value="zinc finger protein 24"/>
    <property type="match status" value="1"/>
</dbReference>
<evidence type="ECO:0000313" key="10">
    <source>
        <dbReference type="Proteomes" id="UP000887159"/>
    </source>
</evidence>
<accession>A0A8X6SZB6</accession>
<protein>
    <recommendedName>
        <fullName evidence="8">C2H2-type domain-containing protein</fullName>
    </recommendedName>
</protein>
<dbReference type="PANTHER" id="PTHR16515:SF49">
    <property type="entry name" value="GASTRULA ZINC FINGER PROTEIN XLCGF49.1-LIKE-RELATED"/>
    <property type="match status" value="1"/>
</dbReference>
<dbReference type="InterPro" id="IPR050331">
    <property type="entry name" value="Zinc_finger"/>
</dbReference>
<reference evidence="9" key="1">
    <citation type="submission" date="2020-08" db="EMBL/GenBank/DDBJ databases">
        <title>Multicomponent nature underlies the extraordinary mechanical properties of spider dragline silk.</title>
        <authorList>
            <person name="Kono N."/>
            <person name="Nakamura H."/>
            <person name="Mori M."/>
            <person name="Yoshida Y."/>
            <person name="Ohtoshi R."/>
            <person name="Malay A.D."/>
            <person name="Moran D.A.P."/>
            <person name="Tomita M."/>
            <person name="Numata K."/>
            <person name="Arakawa K."/>
        </authorList>
    </citation>
    <scope>NUCLEOTIDE SEQUENCE</scope>
</reference>
<evidence type="ECO:0000256" key="5">
    <source>
        <dbReference type="ARBA" id="ARBA00022833"/>
    </source>
</evidence>
<keyword evidence="6" id="KW-0539">Nucleus</keyword>
<dbReference type="InterPro" id="IPR036236">
    <property type="entry name" value="Znf_C2H2_sf"/>
</dbReference>
<sequence>MGATNPVEQVGSVIHQCITWLLVTFGVDAYVTHPYLKMFSVDQYVVMERLTGIISSFVCQSKSVSKQTTSKNQTYFDTNVIKQTGLNLFSCNHCSYATQHKGHFNIHMRVHTGERPFKCYMCGKAFTQKIGLRRHLLSCHNTCV</sequence>
<feature type="domain" description="C2H2-type" evidence="8">
    <location>
        <begin position="89"/>
        <end position="116"/>
    </location>
</feature>
<dbReference type="Proteomes" id="UP000887159">
    <property type="component" value="Unassembled WGS sequence"/>
</dbReference>
<evidence type="ECO:0000256" key="3">
    <source>
        <dbReference type="ARBA" id="ARBA00022737"/>
    </source>
</evidence>
<comment type="subcellular location">
    <subcellularLocation>
        <location evidence="1">Nucleus</location>
    </subcellularLocation>
</comment>
<evidence type="ECO:0000313" key="9">
    <source>
        <dbReference type="EMBL" id="GFY20145.1"/>
    </source>
</evidence>
<evidence type="ECO:0000256" key="1">
    <source>
        <dbReference type="ARBA" id="ARBA00004123"/>
    </source>
</evidence>
<dbReference type="PROSITE" id="PS50157">
    <property type="entry name" value="ZINC_FINGER_C2H2_2"/>
    <property type="match status" value="2"/>
</dbReference>
<dbReference type="InterPro" id="IPR013087">
    <property type="entry name" value="Znf_C2H2_type"/>
</dbReference>
<dbReference type="PROSITE" id="PS00028">
    <property type="entry name" value="ZINC_FINGER_C2H2_1"/>
    <property type="match status" value="1"/>
</dbReference>
<comment type="caution">
    <text evidence="9">The sequence shown here is derived from an EMBL/GenBank/DDBJ whole genome shotgun (WGS) entry which is preliminary data.</text>
</comment>
<organism evidence="9 10">
    <name type="scientific">Trichonephila clavipes</name>
    <name type="common">Golden silk orbweaver</name>
    <name type="synonym">Nephila clavipes</name>
    <dbReference type="NCBI Taxonomy" id="2585209"/>
    <lineage>
        <taxon>Eukaryota</taxon>
        <taxon>Metazoa</taxon>
        <taxon>Ecdysozoa</taxon>
        <taxon>Arthropoda</taxon>
        <taxon>Chelicerata</taxon>
        <taxon>Arachnida</taxon>
        <taxon>Araneae</taxon>
        <taxon>Araneomorphae</taxon>
        <taxon>Entelegynae</taxon>
        <taxon>Araneoidea</taxon>
        <taxon>Nephilidae</taxon>
        <taxon>Trichonephila</taxon>
    </lineage>
</organism>
<keyword evidence="2" id="KW-0479">Metal-binding</keyword>
<dbReference type="EMBL" id="BMAU01021354">
    <property type="protein sequence ID" value="GFY20145.1"/>
    <property type="molecule type" value="Genomic_DNA"/>
</dbReference>
<dbReference type="GO" id="GO:0008270">
    <property type="term" value="F:zinc ion binding"/>
    <property type="evidence" value="ECO:0007669"/>
    <property type="project" value="UniProtKB-KW"/>
</dbReference>
<evidence type="ECO:0000256" key="4">
    <source>
        <dbReference type="ARBA" id="ARBA00022771"/>
    </source>
</evidence>
<dbReference type="PANTHER" id="PTHR16515">
    <property type="entry name" value="PR DOMAIN ZINC FINGER PROTEIN"/>
    <property type="match status" value="1"/>
</dbReference>
<dbReference type="FunFam" id="3.30.160.60:FF:000446">
    <property type="entry name" value="Zinc finger protein"/>
    <property type="match status" value="1"/>
</dbReference>
<keyword evidence="3" id="KW-0677">Repeat</keyword>
<evidence type="ECO:0000256" key="7">
    <source>
        <dbReference type="PROSITE-ProRule" id="PRU00042"/>
    </source>
</evidence>
<dbReference type="GO" id="GO:0005634">
    <property type="term" value="C:nucleus"/>
    <property type="evidence" value="ECO:0007669"/>
    <property type="project" value="UniProtKB-SubCell"/>
</dbReference>
<evidence type="ECO:0000256" key="6">
    <source>
        <dbReference type="ARBA" id="ARBA00023242"/>
    </source>
</evidence>
<proteinExistence type="predicted"/>
<dbReference type="GO" id="GO:0010468">
    <property type="term" value="P:regulation of gene expression"/>
    <property type="evidence" value="ECO:0007669"/>
    <property type="project" value="TreeGrafter"/>
</dbReference>
<keyword evidence="5" id="KW-0862">Zinc</keyword>
<name>A0A8X6SZB6_TRICX</name>
<dbReference type="AlphaFoldDB" id="A0A8X6SZB6"/>
<evidence type="ECO:0000256" key="2">
    <source>
        <dbReference type="ARBA" id="ARBA00022723"/>
    </source>
</evidence>
<feature type="domain" description="C2H2-type" evidence="8">
    <location>
        <begin position="117"/>
        <end position="140"/>
    </location>
</feature>
<dbReference type="Gene3D" id="3.30.160.60">
    <property type="entry name" value="Classic Zinc Finger"/>
    <property type="match status" value="2"/>
</dbReference>
<keyword evidence="4 7" id="KW-0863">Zinc-finger</keyword>
<dbReference type="SUPFAM" id="SSF57667">
    <property type="entry name" value="beta-beta-alpha zinc fingers"/>
    <property type="match status" value="1"/>
</dbReference>
<evidence type="ECO:0000259" key="8">
    <source>
        <dbReference type="PROSITE" id="PS50157"/>
    </source>
</evidence>